<dbReference type="InterPro" id="IPR006674">
    <property type="entry name" value="HD_domain"/>
</dbReference>
<dbReference type="EMBL" id="FNSH01000001">
    <property type="protein sequence ID" value="SEB48249.1"/>
    <property type="molecule type" value="Genomic_DNA"/>
</dbReference>
<evidence type="ECO:0000259" key="1">
    <source>
        <dbReference type="PROSITE" id="PS51831"/>
    </source>
</evidence>
<accession>A0AB38A582</accession>
<evidence type="ECO:0000313" key="3">
    <source>
        <dbReference type="Proteomes" id="UP000183687"/>
    </source>
</evidence>
<dbReference type="SMART" id="SM00471">
    <property type="entry name" value="HDc"/>
    <property type="match status" value="1"/>
</dbReference>
<reference evidence="2 3" key="1">
    <citation type="submission" date="2016-10" db="EMBL/GenBank/DDBJ databases">
        <authorList>
            <person name="Varghese N."/>
            <person name="Submissions S."/>
        </authorList>
    </citation>
    <scope>NUCLEOTIDE SEQUENCE [LARGE SCALE GENOMIC DNA]</scope>
    <source>
        <strain evidence="2 3">DSM 20586</strain>
    </source>
</reference>
<gene>
    <name evidence="2" type="ORF">SAMN04489746_0363</name>
</gene>
<dbReference type="Gene3D" id="1.10.3210.10">
    <property type="entry name" value="Hypothetical protein af1432"/>
    <property type="match status" value="1"/>
</dbReference>
<dbReference type="PROSITE" id="PS51831">
    <property type="entry name" value="HD"/>
    <property type="match status" value="1"/>
</dbReference>
<comment type="caution">
    <text evidence="2">The sequence shown here is derived from an EMBL/GenBank/DDBJ whole genome shotgun (WGS) entry which is preliminary data.</text>
</comment>
<organism evidence="2 3">
    <name type="scientific">Atopobium minutum</name>
    <dbReference type="NCBI Taxonomy" id="1381"/>
    <lineage>
        <taxon>Bacteria</taxon>
        <taxon>Bacillati</taxon>
        <taxon>Actinomycetota</taxon>
        <taxon>Coriobacteriia</taxon>
        <taxon>Coriobacteriales</taxon>
        <taxon>Atopobiaceae</taxon>
        <taxon>Atopobium</taxon>
    </lineage>
</organism>
<dbReference type="Proteomes" id="UP000183687">
    <property type="component" value="Unassembled WGS sequence"/>
</dbReference>
<dbReference type="InterPro" id="IPR051094">
    <property type="entry name" value="Diverse_Catalytic_Enzymes"/>
</dbReference>
<evidence type="ECO:0000313" key="2">
    <source>
        <dbReference type="EMBL" id="SEB48249.1"/>
    </source>
</evidence>
<dbReference type="InterPro" id="IPR003607">
    <property type="entry name" value="HD/PDEase_dom"/>
</dbReference>
<dbReference type="PANTHER" id="PTHR35795:SF1">
    <property type="entry name" value="BIS(5'-NUCLEOSYL)-TETRAPHOSPHATASE, SYMMETRICAL"/>
    <property type="match status" value="1"/>
</dbReference>
<dbReference type="CDD" id="cd00077">
    <property type="entry name" value="HDc"/>
    <property type="match status" value="1"/>
</dbReference>
<feature type="domain" description="HD" evidence="1">
    <location>
        <begin position="107"/>
        <end position="252"/>
    </location>
</feature>
<dbReference type="AlphaFoldDB" id="A0AB38A582"/>
<name>A0AB38A582_9ACTN</name>
<dbReference type="Pfam" id="PF01966">
    <property type="entry name" value="HD"/>
    <property type="match status" value="1"/>
</dbReference>
<dbReference type="SUPFAM" id="SSF109604">
    <property type="entry name" value="HD-domain/PDEase-like"/>
    <property type="match status" value="1"/>
</dbReference>
<sequence>MLGTENQTERLIMAIQKNPLVPHMNLELSQADSALVQQYQTGVAVNPYRCNNEDVIRREQTDRDRASVMRPSFVRDTEKIMHLQAYNRLAGKTQVFSFRAHDDLTRRGLHVQLVARVAHTIGRALGLNVDLIEAIALGHDIGHTPFGHAGERFLNHEYHVRTNKYFFHNVMSVRVLDKLYGRNLSLQMLDGALCHNGEFEQQVLELSGLSNFADFDATVQSCWDDAPQVIGHLRPMTLEGCVVRISDIIAYIGKDRQDAIRAGIATEKTFEDGMGGAYNAWALCAFATDIVSCSLGSSRIALSEEGFEELRRAKRENYEKIYLASEVAGDLSQDMAQMFAMVYATCLEWMQSGKQDTPLFEHHIQPLERSLSYYGKSYDWQQDLNLTAVDYISAMTDDYFAALCQHIDPSCAAFFPQYSYFA</sequence>
<dbReference type="PANTHER" id="PTHR35795">
    <property type="entry name" value="SLR1885 PROTEIN"/>
    <property type="match status" value="1"/>
</dbReference>
<proteinExistence type="predicted"/>
<protein>
    <submittedName>
        <fullName evidence="2">DGTPase</fullName>
    </submittedName>
</protein>